<keyword evidence="1" id="KW-0732">Signal</keyword>
<sequence length="138" mass="14088">MRLLPMLLLVCLFMLSSLAACAVAPPGQPAAVVPAAQIEAANDYLGQSLINLSTGYHALLEQQAAVDPAGAARLQAQAAPLLTDLQAATSAYRIATAASEQIRADNPAVNATWGTALDAMSRVVGVVGPFALRAVAGH</sequence>
<reference evidence="2 3" key="1">
    <citation type="submission" date="2020-04" db="EMBL/GenBank/DDBJ databases">
        <authorList>
            <consortium name="Desulfovibrio sp. FSS-1 genome sequencing consortium"/>
            <person name="Shimoshige H."/>
            <person name="Kobayashi H."/>
            <person name="Maekawa T."/>
        </authorList>
    </citation>
    <scope>NUCLEOTIDE SEQUENCE [LARGE SCALE GENOMIC DNA]</scope>
    <source>
        <strain evidence="2 3">SIID29052-01</strain>
    </source>
</reference>
<dbReference type="Proteomes" id="UP000494245">
    <property type="component" value="Unassembled WGS sequence"/>
</dbReference>
<feature type="signal peptide" evidence="1">
    <location>
        <begin position="1"/>
        <end position="22"/>
    </location>
</feature>
<reference evidence="2 3" key="2">
    <citation type="submission" date="2020-05" db="EMBL/GenBank/DDBJ databases">
        <title>Draft genome sequence of Desulfovibrio sp. strainFSS-1.</title>
        <authorList>
            <person name="Shimoshige H."/>
            <person name="Kobayashi H."/>
            <person name="Maekawa T."/>
        </authorList>
    </citation>
    <scope>NUCLEOTIDE SEQUENCE [LARGE SCALE GENOMIC DNA]</scope>
    <source>
        <strain evidence="2 3">SIID29052-01</strain>
    </source>
</reference>
<dbReference type="AlphaFoldDB" id="A0A6V8LWW3"/>
<proteinExistence type="predicted"/>
<gene>
    <name evidence="2" type="ORF">NNJEOMEG_02605</name>
</gene>
<feature type="chain" id="PRO_5028980357" description="Lipoprotein" evidence="1">
    <location>
        <begin position="23"/>
        <end position="138"/>
    </location>
</feature>
<dbReference type="PROSITE" id="PS51257">
    <property type="entry name" value="PROKAR_LIPOPROTEIN"/>
    <property type="match status" value="1"/>
</dbReference>
<evidence type="ECO:0000256" key="1">
    <source>
        <dbReference type="SAM" id="SignalP"/>
    </source>
</evidence>
<dbReference type="RefSeq" id="WP_173085148.1">
    <property type="nucleotide sequence ID" value="NZ_BLTE01000012.1"/>
</dbReference>
<organism evidence="2 3">
    <name type="scientific">Fundidesulfovibrio magnetotacticus</name>
    <dbReference type="NCBI Taxonomy" id="2730080"/>
    <lineage>
        <taxon>Bacteria</taxon>
        <taxon>Pseudomonadati</taxon>
        <taxon>Thermodesulfobacteriota</taxon>
        <taxon>Desulfovibrionia</taxon>
        <taxon>Desulfovibrionales</taxon>
        <taxon>Desulfovibrionaceae</taxon>
        <taxon>Fundidesulfovibrio</taxon>
    </lineage>
</organism>
<comment type="caution">
    <text evidence="2">The sequence shown here is derived from an EMBL/GenBank/DDBJ whole genome shotgun (WGS) entry which is preliminary data.</text>
</comment>
<accession>A0A6V8LWW3</accession>
<evidence type="ECO:0000313" key="3">
    <source>
        <dbReference type="Proteomes" id="UP000494245"/>
    </source>
</evidence>
<name>A0A6V8LWW3_9BACT</name>
<evidence type="ECO:0000313" key="2">
    <source>
        <dbReference type="EMBL" id="GFK94758.1"/>
    </source>
</evidence>
<protein>
    <recommendedName>
        <fullName evidence="4">Lipoprotein</fullName>
    </recommendedName>
</protein>
<evidence type="ECO:0008006" key="4">
    <source>
        <dbReference type="Google" id="ProtNLM"/>
    </source>
</evidence>
<dbReference type="EMBL" id="BLTE01000012">
    <property type="protein sequence ID" value="GFK94758.1"/>
    <property type="molecule type" value="Genomic_DNA"/>
</dbReference>
<keyword evidence="3" id="KW-1185">Reference proteome</keyword>